<dbReference type="Pfam" id="PF04657">
    <property type="entry name" value="DMT_YdcZ"/>
    <property type="match status" value="1"/>
</dbReference>
<dbReference type="GO" id="GO:0005886">
    <property type="term" value="C:plasma membrane"/>
    <property type="evidence" value="ECO:0007669"/>
    <property type="project" value="TreeGrafter"/>
</dbReference>
<dbReference type="AlphaFoldDB" id="A0A0X8JRS8"/>
<dbReference type="RefSeq" id="WP_066606659.1">
    <property type="nucleotide sequence ID" value="NZ_CP014230.1"/>
</dbReference>
<gene>
    <name evidence="2" type="ORF">AXF15_09685</name>
</gene>
<keyword evidence="3" id="KW-1185">Reference proteome</keyword>
<evidence type="ECO:0008006" key="4">
    <source>
        <dbReference type="Google" id="ProtNLM"/>
    </source>
</evidence>
<organism evidence="2 3">
    <name type="scientific">Desulfomicrobium orale DSM 12838</name>
    <dbReference type="NCBI Taxonomy" id="888061"/>
    <lineage>
        <taxon>Bacteria</taxon>
        <taxon>Pseudomonadati</taxon>
        <taxon>Thermodesulfobacteriota</taxon>
        <taxon>Desulfovibrionia</taxon>
        <taxon>Desulfovibrionales</taxon>
        <taxon>Desulfomicrobiaceae</taxon>
        <taxon>Desulfomicrobium</taxon>
    </lineage>
</organism>
<evidence type="ECO:0000313" key="2">
    <source>
        <dbReference type="EMBL" id="AMD93343.1"/>
    </source>
</evidence>
<keyword evidence="1" id="KW-0812">Transmembrane</keyword>
<evidence type="ECO:0000313" key="3">
    <source>
        <dbReference type="Proteomes" id="UP000063964"/>
    </source>
</evidence>
<dbReference type="EMBL" id="CP014230">
    <property type="protein sequence ID" value="AMD93343.1"/>
    <property type="molecule type" value="Genomic_DNA"/>
</dbReference>
<dbReference type="STRING" id="888061.AXF15_09685"/>
<feature type="transmembrane region" description="Helical" evidence="1">
    <location>
        <begin position="127"/>
        <end position="144"/>
    </location>
</feature>
<keyword evidence="1" id="KW-1133">Transmembrane helix</keyword>
<evidence type="ECO:0000256" key="1">
    <source>
        <dbReference type="SAM" id="Phobius"/>
    </source>
</evidence>
<dbReference type="Proteomes" id="UP000063964">
    <property type="component" value="Chromosome"/>
</dbReference>
<reference evidence="3" key="1">
    <citation type="submission" date="2016-02" db="EMBL/GenBank/DDBJ databases">
        <authorList>
            <person name="Holder M.E."/>
            <person name="Ajami N.J."/>
            <person name="Petrosino J.F."/>
        </authorList>
    </citation>
    <scope>NUCLEOTIDE SEQUENCE [LARGE SCALE GENOMIC DNA]</scope>
    <source>
        <strain evidence="3">DSM 12838</strain>
    </source>
</reference>
<dbReference type="PANTHER" id="PTHR34821">
    <property type="entry name" value="INNER MEMBRANE PROTEIN YDCZ"/>
    <property type="match status" value="1"/>
</dbReference>
<dbReference type="InterPro" id="IPR006750">
    <property type="entry name" value="YdcZ"/>
</dbReference>
<feature type="transmembrane region" description="Helical" evidence="1">
    <location>
        <begin position="34"/>
        <end position="54"/>
    </location>
</feature>
<feature type="transmembrane region" description="Helical" evidence="1">
    <location>
        <begin position="70"/>
        <end position="90"/>
    </location>
</feature>
<dbReference type="KEGG" id="doa:AXF15_09685"/>
<dbReference type="PANTHER" id="PTHR34821:SF2">
    <property type="entry name" value="INNER MEMBRANE PROTEIN YDCZ"/>
    <property type="match status" value="1"/>
</dbReference>
<keyword evidence="1" id="KW-0472">Membrane</keyword>
<accession>A0A0X8JRS8</accession>
<protein>
    <recommendedName>
        <fullName evidence="4">DMT family transporter</fullName>
    </recommendedName>
</protein>
<name>A0A0X8JRS8_9BACT</name>
<proteinExistence type="predicted"/>
<sequence>MDWLILALTLLAGCLMPVQPAVNAVVAQTVRSPYISAFFSFLVGTLVLWLLVVFQRTPWPPVKVLADLPWWVWTAGLMGAFFVSMTLVAIPRLGAANVMALLVAGQMGLSLAMDHYGWLGVAVQPVSPWRILGAVLLLVGVVLIRRF</sequence>